<dbReference type="PANTHER" id="PTHR35186:SF4">
    <property type="entry name" value="PRION-INHIBITION AND PROPAGATION HELO DOMAIN-CONTAINING PROTEIN"/>
    <property type="match status" value="1"/>
</dbReference>
<dbReference type="Pfam" id="PF24476">
    <property type="entry name" value="DUF7580"/>
    <property type="match status" value="1"/>
</dbReference>
<feature type="region of interest" description="Disordered" evidence="1">
    <location>
        <begin position="177"/>
        <end position="203"/>
    </location>
</feature>
<evidence type="ECO:0000313" key="4">
    <source>
        <dbReference type="Proteomes" id="UP000799777"/>
    </source>
</evidence>
<proteinExistence type="predicted"/>
<dbReference type="AlphaFoldDB" id="A0A9P4H6Y2"/>
<organism evidence="3 4">
    <name type="scientific">Setomelanomma holmii</name>
    <dbReference type="NCBI Taxonomy" id="210430"/>
    <lineage>
        <taxon>Eukaryota</taxon>
        <taxon>Fungi</taxon>
        <taxon>Dikarya</taxon>
        <taxon>Ascomycota</taxon>
        <taxon>Pezizomycotina</taxon>
        <taxon>Dothideomycetes</taxon>
        <taxon>Pleosporomycetidae</taxon>
        <taxon>Pleosporales</taxon>
        <taxon>Pleosporineae</taxon>
        <taxon>Phaeosphaeriaceae</taxon>
        <taxon>Setomelanomma</taxon>
    </lineage>
</organism>
<accession>A0A9P4H6Y2</accession>
<reference evidence="3" key="1">
    <citation type="journal article" date="2020" name="Stud. Mycol.">
        <title>101 Dothideomycetes genomes: a test case for predicting lifestyles and emergence of pathogens.</title>
        <authorList>
            <person name="Haridas S."/>
            <person name="Albert R."/>
            <person name="Binder M."/>
            <person name="Bloem J."/>
            <person name="Labutti K."/>
            <person name="Salamov A."/>
            <person name="Andreopoulos B."/>
            <person name="Baker S."/>
            <person name="Barry K."/>
            <person name="Bills G."/>
            <person name="Bluhm B."/>
            <person name="Cannon C."/>
            <person name="Castanera R."/>
            <person name="Culley D."/>
            <person name="Daum C."/>
            <person name="Ezra D."/>
            <person name="Gonzalez J."/>
            <person name="Henrissat B."/>
            <person name="Kuo A."/>
            <person name="Liang C."/>
            <person name="Lipzen A."/>
            <person name="Lutzoni F."/>
            <person name="Magnuson J."/>
            <person name="Mondo S."/>
            <person name="Nolan M."/>
            <person name="Ohm R."/>
            <person name="Pangilinan J."/>
            <person name="Park H.-J."/>
            <person name="Ramirez L."/>
            <person name="Alfaro M."/>
            <person name="Sun H."/>
            <person name="Tritt A."/>
            <person name="Yoshinaga Y."/>
            <person name="Zwiers L.-H."/>
            <person name="Turgeon B."/>
            <person name="Goodwin S."/>
            <person name="Spatafora J."/>
            <person name="Crous P."/>
            <person name="Grigoriev I."/>
        </authorList>
    </citation>
    <scope>NUCLEOTIDE SEQUENCE</scope>
    <source>
        <strain evidence="3">CBS 110217</strain>
    </source>
</reference>
<evidence type="ECO:0000256" key="1">
    <source>
        <dbReference type="SAM" id="MobiDB-lite"/>
    </source>
</evidence>
<feature type="compositionally biased region" description="Low complexity" evidence="1">
    <location>
        <begin position="602"/>
        <end position="618"/>
    </location>
</feature>
<feature type="domain" description="DUF7580" evidence="2">
    <location>
        <begin position="194"/>
        <end position="529"/>
    </location>
</feature>
<comment type="caution">
    <text evidence="3">The sequence shown here is derived from an EMBL/GenBank/DDBJ whole genome shotgun (WGS) entry which is preliminary data.</text>
</comment>
<evidence type="ECO:0000259" key="2">
    <source>
        <dbReference type="Pfam" id="PF24476"/>
    </source>
</evidence>
<gene>
    <name evidence="3" type="ORF">EK21DRAFT_91280</name>
</gene>
<feature type="region of interest" description="Disordered" evidence="1">
    <location>
        <begin position="659"/>
        <end position="679"/>
    </location>
</feature>
<dbReference type="PANTHER" id="PTHR35186">
    <property type="entry name" value="ANK_REP_REGION DOMAIN-CONTAINING PROTEIN"/>
    <property type="match status" value="1"/>
</dbReference>
<keyword evidence="4" id="KW-1185">Reference proteome</keyword>
<dbReference type="EMBL" id="ML978222">
    <property type="protein sequence ID" value="KAF2027771.1"/>
    <property type="molecule type" value="Genomic_DNA"/>
</dbReference>
<dbReference type="InterPro" id="IPR056002">
    <property type="entry name" value="DUF7580"/>
</dbReference>
<feature type="region of interest" description="Disordered" evidence="1">
    <location>
        <begin position="595"/>
        <end position="635"/>
    </location>
</feature>
<sequence length="679" mass="76464">MSGAELALAIVPLVIVMVEHHQTVFRKGKALVLPKSKNDQQLDFFHELHDELALLHMTLNRIRERSIREGDDTTLEKAIDQALGNEAPHFQTILGRIMRSINDLVSERSIALAKKDTETPGAMLSKLEHFKRSLDRGESSDSIRGRFRFTRHEKSREVALSKIQRGTKKLERLLGTSTEIFDQPSRKARKKAPARRTRRHSEDLYKKLSSKWPRSDASHAAHRTKLCLWNCCCAHERQSSDDSLDMVTSVADNSQTRSNWQESTIHVKESPDRNDTGHVRFANNDSMSERASVPPKPDIEPEALCEMFRKARERNAKLQLVFEDGKLSQAKSKSMCLQIWDQQDVPLASLLGNQNQVWTLQDKWVLAVILAHAALHCPAGSWLRADWSKEHVSFFRRGATQQADLSHPFLTLDFDNQPAGISVDGSDALFEPQPTLLSLGILLLEVIKGTAIETHHSPEDLIDGRPNEYTNLTTALRLLEKSNGDLFVGYRKAVKACLEWDTANGELQHEEFARRMYEVIVEPLERELEHGFEISPDNLGLTGLRVDALKSNRTSDRSAISQSVNASPFPRKKRRECGSTIYLLTLISKMVGQTSEPATALSSRIPTTTTSSTSDTKSQPWRAVWPAPRESQPQGQIYGFKKGETMVFDGNAGNFFARDGWVLEQESSTQAPAPEQKPQ</sequence>
<protein>
    <recommendedName>
        <fullName evidence="2">DUF7580 domain-containing protein</fullName>
    </recommendedName>
</protein>
<name>A0A9P4H6Y2_9PLEO</name>
<feature type="compositionally biased region" description="Basic residues" evidence="1">
    <location>
        <begin position="186"/>
        <end position="199"/>
    </location>
</feature>
<evidence type="ECO:0000313" key="3">
    <source>
        <dbReference type="EMBL" id="KAF2027771.1"/>
    </source>
</evidence>
<dbReference type="Proteomes" id="UP000799777">
    <property type="component" value="Unassembled WGS sequence"/>
</dbReference>
<dbReference type="OrthoDB" id="3565018at2759"/>